<protein>
    <recommendedName>
        <fullName evidence="4">HTH luxR-type domain-containing protein</fullName>
    </recommendedName>
</protein>
<evidence type="ECO:0000259" key="4">
    <source>
        <dbReference type="PROSITE" id="PS50043"/>
    </source>
</evidence>
<dbReference type="GO" id="GO:0003677">
    <property type="term" value="F:DNA binding"/>
    <property type="evidence" value="ECO:0007669"/>
    <property type="project" value="UniProtKB-KW"/>
</dbReference>
<dbReference type="PRINTS" id="PR00038">
    <property type="entry name" value="HTHLUXR"/>
</dbReference>
<evidence type="ECO:0000313" key="6">
    <source>
        <dbReference type="Proteomes" id="UP000664398"/>
    </source>
</evidence>
<dbReference type="SUPFAM" id="SSF46894">
    <property type="entry name" value="C-terminal effector domain of the bipartite response regulators"/>
    <property type="match status" value="1"/>
</dbReference>
<dbReference type="PANTHER" id="PTHR44688:SF16">
    <property type="entry name" value="DNA-BINDING TRANSCRIPTIONAL ACTIVATOR DEVR_DOSR"/>
    <property type="match status" value="1"/>
</dbReference>
<dbReference type="Proteomes" id="UP000664398">
    <property type="component" value="Unassembled WGS sequence"/>
</dbReference>
<reference evidence="5" key="1">
    <citation type="submission" date="2021-03" db="EMBL/GenBank/DDBJ databases">
        <title>Leucobacter chromiisoli sp. nov., isolated from chromium-containing soil of chemical plant.</title>
        <authorList>
            <person name="Xu Z."/>
        </authorList>
    </citation>
    <scope>NUCLEOTIDE SEQUENCE</scope>
    <source>
        <strain evidence="5">A2</strain>
    </source>
</reference>
<dbReference type="InterPro" id="IPR036388">
    <property type="entry name" value="WH-like_DNA-bd_sf"/>
</dbReference>
<dbReference type="GO" id="GO:0006355">
    <property type="term" value="P:regulation of DNA-templated transcription"/>
    <property type="evidence" value="ECO:0007669"/>
    <property type="project" value="InterPro"/>
</dbReference>
<dbReference type="Gene3D" id="3.40.50.300">
    <property type="entry name" value="P-loop containing nucleotide triphosphate hydrolases"/>
    <property type="match status" value="1"/>
</dbReference>
<evidence type="ECO:0000256" key="1">
    <source>
        <dbReference type="ARBA" id="ARBA00023015"/>
    </source>
</evidence>
<dbReference type="AlphaFoldDB" id="A0A939LW55"/>
<organism evidence="5 6">
    <name type="scientific">Leucobacter ruminantium</name>
    <dbReference type="NCBI Taxonomy" id="1289170"/>
    <lineage>
        <taxon>Bacteria</taxon>
        <taxon>Bacillati</taxon>
        <taxon>Actinomycetota</taxon>
        <taxon>Actinomycetes</taxon>
        <taxon>Micrococcales</taxon>
        <taxon>Microbacteriaceae</taxon>
        <taxon>Leucobacter</taxon>
    </lineage>
</organism>
<sequence>MTERLARAVAALEPEGGSVLLLGEPGSGKGRLAEEAAYELERRIDGGVKIFLLPAPSLDEQWDEEVFENWFIAQLGVEPCEERQVRGPAATSAASKRVLEAVLAESAGLAPVIVAPSVDRYPVRTGALLASMVRSGRIRLIATARYLSGAAEQISRHPRMQRLSIGPLSRLEANTMLTQLLGCEQIEFSTLHRWYAITNGYAHSLTVLALALDRRGLLERERGMIWEKTRDFGAIPEEFLTYLGEACTAEELETLETIAVGEPITEAVLLEKLTPAHLRALQAMGLIVPREREGGEVAITTSHELLASSLKSRMGADRRRKISSELYTALRHGFDKQDELRKPNRLFRLVSLGLEAGRLLPIEWLVAALDDPGFESDPETKLAIARAITRHPDVHPARLAEAAIGIYHTARLLGDRRAVDEAMEVIGELLDPGTRQALPVPLRIRLQIELATHLTLDREQYDEAFETIEQLKRLEYEPGSAADEMVRCAYPLFYARTGQLRKAAEAAPAPDEQGRMELEWVRSQARLVSSLTLSQQGRFSEAFEIADRTRTFAALGGRVERFVGDQLTLAMFISRWSSGSLLAASDILEQVQTRSLSLLQNTGFVEGSSAILAVGQGRWRDAALHAERAVARFGQRDPFGMLAIFNSVLAYAQAALGERTESRRSIFASETARPGTGQVLRGIVRILTLEARHWNGEADVVEQANRTIAWARREELPFIELRAMQVLASVQGGLDSARLMRAREISARIDEPMGSALLGFIEEVNAGESAWDAPSARILTDLGVWLPLPHTPLLSAREREIALHAALGYSSKWIAERFFLSTRTVETHLRHVFTKLGVTGRDELRSYLRGGKLSA</sequence>
<evidence type="ECO:0000313" key="5">
    <source>
        <dbReference type="EMBL" id="MBO1804273.1"/>
    </source>
</evidence>
<accession>A0A939LW55</accession>
<evidence type="ECO:0000256" key="3">
    <source>
        <dbReference type="ARBA" id="ARBA00023163"/>
    </source>
</evidence>
<dbReference type="InterPro" id="IPR000792">
    <property type="entry name" value="Tscrpt_reg_LuxR_C"/>
</dbReference>
<evidence type="ECO:0000256" key="2">
    <source>
        <dbReference type="ARBA" id="ARBA00023125"/>
    </source>
</evidence>
<dbReference type="PROSITE" id="PS50043">
    <property type="entry name" value="HTH_LUXR_2"/>
    <property type="match status" value="1"/>
</dbReference>
<keyword evidence="1" id="KW-0805">Transcription regulation</keyword>
<dbReference type="PANTHER" id="PTHR44688">
    <property type="entry name" value="DNA-BINDING TRANSCRIPTIONAL ACTIVATOR DEVR_DOSR"/>
    <property type="match status" value="1"/>
</dbReference>
<keyword evidence="6" id="KW-1185">Reference proteome</keyword>
<gene>
    <name evidence="5" type="ORF">J4H91_02935</name>
</gene>
<dbReference type="CDD" id="cd06170">
    <property type="entry name" value="LuxR_C_like"/>
    <property type="match status" value="1"/>
</dbReference>
<dbReference type="SMART" id="SM00421">
    <property type="entry name" value="HTH_LUXR"/>
    <property type="match status" value="1"/>
</dbReference>
<dbReference type="InterPro" id="IPR016032">
    <property type="entry name" value="Sig_transdc_resp-reg_C-effctor"/>
</dbReference>
<dbReference type="InterPro" id="IPR027417">
    <property type="entry name" value="P-loop_NTPase"/>
</dbReference>
<dbReference type="EMBL" id="JAGDYL010000004">
    <property type="protein sequence ID" value="MBO1804273.1"/>
    <property type="molecule type" value="Genomic_DNA"/>
</dbReference>
<dbReference type="RefSeq" id="WP_208044767.1">
    <property type="nucleotide sequence ID" value="NZ_JAGDYL010000004.1"/>
</dbReference>
<dbReference type="PROSITE" id="PS00622">
    <property type="entry name" value="HTH_LUXR_1"/>
    <property type="match status" value="1"/>
</dbReference>
<dbReference type="Pfam" id="PF00196">
    <property type="entry name" value="GerE"/>
    <property type="match status" value="1"/>
</dbReference>
<dbReference type="SUPFAM" id="SSF52540">
    <property type="entry name" value="P-loop containing nucleoside triphosphate hydrolases"/>
    <property type="match status" value="1"/>
</dbReference>
<comment type="caution">
    <text evidence="5">The sequence shown here is derived from an EMBL/GenBank/DDBJ whole genome shotgun (WGS) entry which is preliminary data.</text>
</comment>
<name>A0A939LW55_9MICO</name>
<keyword evidence="3" id="KW-0804">Transcription</keyword>
<keyword evidence="2" id="KW-0238">DNA-binding</keyword>
<proteinExistence type="predicted"/>
<feature type="domain" description="HTH luxR-type" evidence="4">
    <location>
        <begin position="787"/>
        <end position="852"/>
    </location>
</feature>
<dbReference type="Gene3D" id="1.10.10.10">
    <property type="entry name" value="Winged helix-like DNA-binding domain superfamily/Winged helix DNA-binding domain"/>
    <property type="match status" value="1"/>
</dbReference>